<dbReference type="InterPro" id="IPR020053">
    <property type="entry name" value="Ribosome-bd_factorA_CS"/>
</dbReference>
<comment type="subcellular location">
    <subcellularLocation>
        <location evidence="2">Cytoplasm</location>
    </subcellularLocation>
</comment>
<feature type="compositionally biased region" description="Acidic residues" evidence="3">
    <location>
        <begin position="165"/>
        <end position="181"/>
    </location>
</feature>
<evidence type="ECO:0000256" key="3">
    <source>
        <dbReference type="SAM" id="MobiDB-lite"/>
    </source>
</evidence>
<comment type="subunit">
    <text evidence="2">Monomer. Binds 30S ribosomal subunits, but not 50S ribosomal subunits or 70S ribosomes.</text>
</comment>
<evidence type="ECO:0000313" key="4">
    <source>
        <dbReference type="EMBL" id="GID55191.1"/>
    </source>
</evidence>
<name>A0ABQ3X9P0_9ACTN</name>
<organism evidence="4 5">
    <name type="scientific">Actinoplanes couchii</name>
    <dbReference type="NCBI Taxonomy" id="403638"/>
    <lineage>
        <taxon>Bacteria</taxon>
        <taxon>Bacillati</taxon>
        <taxon>Actinomycetota</taxon>
        <taxon>Actinomycetes</taxon>
        <taxon>Micromonosporales</taxon>
        <taxon>Micromonosporaceae</taxon>
        <taxon>Actinoplanes</taxon>
    </lineage>
</organism>
<evidence type="ECO:0000313" key="5">
    <source>
        <dbReference type="Proteomes" id="UP000612282"/>
    </source>
</evidence>
<feature type="region of interest" description="Disordered" evidence="3">
    <location>
        <begin position="149"/>
        <end position="193"/>
    </location>
</feature>
<dbReference type="InterPro" id="IPR015946">
    <property type="entry name" value="KH_dom-like_a/b"/>
</dbReference>
<keyword evidence="5" id="KW-1185">Reference proteome</keyword>
<evidence type="ECO:0000256" key="2">
    <source>
        <dbReference type="HAMAP-Rule" id="MF_00003"/>
    </source>
</evidence>
<dbReference type="NCBIfam" id="TIGR00082">
    <property type="entry name" value="rbfA"/>
    <property type="match status" value="1"/>
</dbReference>
<dbReference type="SUPFAM" id="SSF89919">
    <property type="entry name" value="Ribosome-binding factor A, RbfA"/>
    <property type="match status" value="1"/>
</dbReference>
<dbReference type="EMBL" id="BOMG01000046">
    <property type="protein sequence ID" value="GID55191.1"/>
    <property type="molecule type" value="Genomic_DNA"/>
</dbReference>
<feature type="region of interest" description="Disordered" evidence="3">
    <location>
        <begin position="1"/>
        <end position="35"/>
    </location>
</feature>
<dbReference type="PANTHER" id="PTHR33515:SF1">
    <property type="entry name" value="RIBOSOME-BINDING FACTOR A, CHLOROPLASTIC-RELATED"/>
    <property type="match status" value="1"/>
</dbReference>
<dbReference type="Gene3D" id="3.30.300.20">
    <property type="match status" value="1"/>
</dbReference>
<feature type="compositionally biased region" description="Basic and acidic residues" evidence="3">
    <location>
        <begin position="8"/>
        <end position="20"/>
    </location>
</feature>
<dbReference type="Pfam" id="PF02033">
    <property type="entry name" value="RBFA"/>
    <property type="match status" value="1"/>
</dbReference>
<comment type="caution">
    <text evidence="4">The sequence shown here is derived from an EMBL/GenBank/DDBJ whole genome shotgun (WGS) entry which is preliminary data.</text>
</comment>
<dbReference type="Proteomes" id="UP000612282">
    <property type="component" value="Unassembled WGS sequence"/>
</dbReference>
<evidence type="ECO:0000256" key="1">
    <source>
        <dbReference type="ARBA" id="ARBA00022517"/>
    </source>
</evidence>
<keyword evidence="1 2" id="KW-0690">Ribosome biogenesis</keyword>
<comment type="function">
    <text evidence="2">One of several proteins that assist in the late maturation steps of the functional core of the 30S ribosomal subunit. Associates with free 30S ribosomal subunits (but not with 30S subunits that are part of 70S ribosomes or polysomes). Required for efficient processing of 16S rRNA. May interact with the 5'-terminal helix region of 16S rRNA.</text>
</comment>
<proteinExistence type="inferred from homology"/>
<gene>
    <name evidence="2 4" type="primary">rbfA</name>
    <name evidence="4" type="ORF">Aco03nite_035950</name>
</gene>
<dbReference type="InterPro" id="IPR023799">
    <property type="entry name" value="RbfA_dom_sf"/>
</dbReference>
<accession>A0ABQ3X9P0</accession>
<protein>
    <recommendedName>
        <fullName evidence="2">Ribosome-binding factor A</fullName>
    </recommendedName>
</protein>
<dbReference type="InterPro" id="IPR000238">
    <property type="entry name" value="RbfA"/>
</dbReference>
<dbReference type="PROSITE" id="PS01319">
    <property type="entry name" value="RBFA"/>
    <property type="match status" value="1"/>
</dbReference>
<sequence>MSLGRLQQLERGRYEPRGIHSPEVGDMSDPAKTRRHAERIRELVASLVREIKDPRLGMVTITDARITGDLREATVFYTVLGDPTEQASTGAALESAKGMLRTRVGHALKLRHSPSLTFVLDNVQTHVKEIDDLLTEARNRDQEVQRIAAGAKYAGDADPYKSDDDMGVDGVDDDEEDEAGDEPERVGAREDNG</sequence>
<dbReference type="HAMAP" id="MF_00003">
    <property type="entry name" value="RbfA"/>
    <property type="match status" value="1"/>
</dbReference>
<comment type="similarity">
    <text evidence="2">Belongs to the RbfA family.</text>
</comment>
<dbReference type="PANTHER" id="PTHR33515">
    <property type="entry name" value="RIBOSOME-BINDING FACTOR A, CHLOROPLASTIC-RELATED"/>
    <property type="match status" value="1"/>
</dbReference>
<reference evidence="4 5" key="1">
    <citation type="submission" date="2021-01" db="EMBL/GenBank/DDBJ databases">
        <title>Whole genome shotgun sequence of Actinoplanes couchii NBRC 106145.</title>
        <authorList>
            <person name="Komaki H."/>
            <person name="Tamura T."/>
        </authorList>
    </citation>
    <scope>NUCLEOTIDE SEQUENCE [LARGE SCALE GENOMIC DNA]</scope>
    <source>
        <strain evidence="4 5">NBRC 106145</strain>
    </source>
</reference>
<keyword evidence="2" id="KW-0963">Cytoplasm</keyword>
<feature type="compositionally biased region" description="Basic and acidic residues" evidence="3">
    <location>
        <begin position="182"/>
        <end position="193"/>
    </location>
</feature>